<organism evidence="11 12">
    <name type="scientific">Vireo altiloquus</name>
    <name type="common">Black-whiskered vireo</name>
    <name type="synonym">Muscicapa altiloqua</name>
    <dbReference type="NCBI Taxonomy" id="34956"/>
    <lineage>
        <taxon>Eukaryota</taxon>
        <taxon>Metazoa</taxon>
        <taxon>Chordata</taxon>
        <taxon>Craniata</taxon>
        <taxon>Vertebrata</taxon>
        <taxon>Euteleostomi</taxon>
        <taxon>Archelosauria</taxon>
        <taxon>Archosauria</taxon>
        <taxon>Dinosauria</taxon>
        <taxon>Saurischia</taxon>
        <taxon>Theropoda</taxon>
        <taxon>Coelurosauria</taxon>
        <taxon>Aves</taxon>
        <taxon>Neognathae</taxon>
        <taxon>Neoaves</taxon>
        <taxon>Telluraves</taxon>
        <taxon>Australaves</taxon>
        <taxon>Passeriformes</taxon>
        <taxon>Corvoidea</taxon>
        <taxon>Vireonidae</taxon>
        <taxon>Vireoninae</taxon>
        <taxon>Vireo</taxon>
    </lineage>
</organism>
<evidence type="ECO:0000256" key="4">
    <source>
        <dbReference type="ARBA" id="ARBA00022695"/>
    </source>
</evidence>
<dbReference type="EMBL" id="VZRF01014898">
    <property type="protein sequence ID" value="NWT20852.1"/>
    <property type="molecule type" value="Genomic_DNA"/>
</dbReference>
<accession>A0A7K5LRF2</accession>
<reference evidence="11 12" key="1">
    <citation type="submission" date="2019-09" db="EMBL/GenBank/DDBJ databases">
        <title>Bird 10,000 Genomes (B10K) Project - Family phase.</title>
        <authorList>
            <person name="Zhang G."/>
        </authorList>
    </citation>
    <scope>NUCLEOTIDE SEQUENCE [LARGE SCALE GENOMIC DNA]</scope>
    <source>
        <strain evidence="11">B10K-DU-001-22</strain>
        <tissue evidence="11">Muscle</tissue>
    </source>
</reference>
<keyword evidence="8" id="KW-1015">Disulfide bond</keyword>
<dbReference type="PANTHER" id="PTHR10339">
    <property type="entry name" value="ADP-RIBOSYLTRANSFERASE"/>
    <property type="match status" value="1"/>
</dbReference>
<keyword evidence="5" id="KW-0732">Signal</keyword>
<dbReference type="PRINTS" id="PR00970">
    <property type="entry name" value="RIBTRNSFRASE"/>
</dbReference>
<dbReference type="GO" id="GO:0003950">
    <property type="term" value="F:NAD+ poly-ADP-ribosyltransferase activity"/>
    <property type="evidence" value="ECO:0007669"/>
    <property type="project" value="UniProtKB-ARBA"/>
</dbReference>
<dbReference type="SUPFAM" id="SSF56399">
    <property type="entry name" value="ADP-ribosylation"/>
    <property type="match status" value="1"/>
</dbReference>
<dbReference type="GO" id="GO:0016779">
    <property type="term" value="F:nucleotidyltransferase activity"/>
    <property type="evidence" value="ECO:0007669"/>
    <property type="project" value="UniProtKB-KW"/>
</dbReference>
<dbReference type="GO" id="GO:0044194">
    <property type="term" value="C:cytolytic granule"/>
    <property type="evidence" value="ECO:0007669"/>
    <property type="project" value="UniProtKB-ARBA"/>
</dbReference>
<dbReference type="GO" id="GO:0046677">
    <property type="term" value="P:response to antibiotic"/>
    <property type="evidence" value="ECO:0007669"/>
    <property type="project" value="UniProtKB-ARBA"/>
</dbReference>
<evidence type="ECO:0000256" key="9">
    <source>
        <dbReference type="ARBA" id="ARBA00047597"/>
    </source>
</evidence>
<evidence type="ECO:0000256" key="2">
    <source>
        <dbReference type="ARBA" id="ARBA00022676"/>
    </source>
</evidence>
<keyword evidence="2 10" id="KW-0328">Glycosyltransferase</keyword>
<name>A0A7K5LRF2_VIRAL</name>
<dbReference type="Gene3D" id="3.90.176.10">
    <property type="entry name" value="Toxin ADP-ribosyltransferase, Chain A, domain 1"/>
    <property type="match status" value="1"/>
</dbReference>
<comment type="catalytic activity">
    <reaction evidence="9 10">
        <text>L-arginyl-[protein] + NAD(+) = N(omega)-(ADP-D-ribosyl)-L-arginyl-[protein] + nicotinamide + H(+)</text>
        <dbReference type="Rhea" id="RHEA:19149"/>
        <dbReference type="Rhea" id="RHEA-COMP:10532"/>
        <dbReference type="Rhea" id="RHEA-COMP:15087"/>
        <dbReference type="ChEBI" id="CHEBI:15378"/>
        <dbReference type="ChEBI" id="CHEBI:17154"/>
        <dbReference type="ChEBI" id="CHEBI:29965"/>
        <dbReference type="ChEBI" id="CHEBI:57540"/>
        <dbReference type="ChEBI" id="CHEBI:142554"/>
        <dbReference type="EC" id="2.4.2.31"/>
    </reaction>
</comment>
<proteinExistence type="inferred from homology"/>
<evidence type="ECO:0000313" key="11">
    <source>
        <dbReference type="EMBL" id="NWT20852.1"/>
    </source>
</evidence>
<dbReference type="AlphaFoldDB" id="A0A7K5LRF2"/>
<evidence type="ECO:0000256" key="5">
    <source>
        <dbReference type="ARBA" id="ARBA00022729"/>
    </source>
</evidence>
<dbReference type="GO" id="GO:0005615">
    <property type="term" value="C:extracellular space"/>
    <property type="evidence" value="ECO:0007669"/>
    <property type="project" value="UniProtKB-ARBA"/>
</dbReference>
<feature type="non-terminal residue" evidence="11">
    <location>
        <position position="1"/>
    </location>
</feature>
<keyword evidence="6 10" id="KW-0521">NADP</keyword>
<dbReference type="GO" id="GO:0106274">
    <property type="term" value="F:NAD+-protein-arginine ADP-ribosyltransferase activity"/>
    <property type="evidence" value="ECO:0007669"/>
    <property type="project" value="UniProtKB-EC"/>
</dbReference>
<evidence type="ECO:0000256" key="1">
    <source>
        <dbReference type="ARBA" id="ARBA00009558"/>
    </source>
</evidence>
<keyword evidence="4" id="KW-0548">Nucleotidyltransferase</keyword>
<protein>
    <recommendedName>
        <fullName evidence="10">NAD(P)(+)--arginine ADP-ribosyltransferase</fullName>
        <ecNumber evidence="10">2.4.2.31</ecNumber>
    </recommendedName>
    <alternativeName>
        <fullName evidence="10">Mono(ADP-ribosyl)transferase</fullName>
    </alternativeName>
</protein>
<dbReference type="PANTHER" id="PTHR10339:SF19">
    <property type="entry name" value="GPI-LINKED NAD(P)(+)--ARGININE ADP-RIBOSYLTRANSFERASE 1"/>
    <property type="match status" value="1"/>
</dbReference>
<evidence type="ECO:0000256" key="8">
    <source>
        <dbReference type="ARBA" id="ARBA00023157"/>
    </source>
</evidence>
<dbReference type="InterPro" id="IPR050999">
    <property type="entry name" value="ADP-ribosyltransferase_ARG"/>
</dbReference>
<evidence type="ECO:0000313" key="12">
    <source>
        <dbReference type="Proteomes" id="UP000589495"/>
    </source>
</evidence>
<comment type="similarity">
    <text evidence="1 10">Belongs to the Arg-specific ADP-ribosyltransferase family.</text>
</comment>
<dbReference type="EC" id="2.4.2.31" evidence="10"/>
<keyword evidence="7 10" id="KW-0520">NAD</keyword>
<dbReference type="FunFam" id="3.90.176.10:FF:000001">
    <property type="entry name" value="NAD(P)(+)--arginine ADP-ribosyltransferase"/>
    <property type="match status" value="1"/>
</dbReference>
<comment type="caution">
    <text evidence="11">The sequence shown here is derived from an EMBL/GenBank/DDBJ whole genome shotgun (WGS) entry which is preliminary data.</text>
</comment>
<keyword evidence="3 10" id="KW-0808">Transferase</keyword>
<dbReference type="InterPro" id="IPR000768">
    <property type="entry name" value="ART"/>
</dbReference>
<dbReference type="PROSITE" id="PS51996">
    <property type="entry name" value="TR_MART"/>
    <property type="match status" value="1"/>
</dbReference>
<evidence type="ECO:0000256" key="6">
    <source>
        <dbReference type="ARBA" id="ARBA00022857"/>
    </source>
</evidence>
<evidence type="ECO:0000256" key="3">
    <source>
        <dbReference type="ARBA" id="ARBA00022679"/>
    </source>
</evidence>
<gene>
    <name evidence="11" type="primary">Madprt_1</name>
    <name evidence="11" type="ORF">VIRALT_R11917</name>
</gene>
<dbReference type="Proteomes" id="UP000589495">
    <property type="component" value="Unassembled WGS sequence"/>
</dbReference>
<evidence type="ECO:0000256" key="7">
    <source>
        <dbReference type="ARBA" id="ARBA00023027"/>
    </source>
</evidence>
<keyword evidence="12" id="KW-1185">Reference proteome</keyword>
<sequence>PAMTKALPALKDSELQQNKNFAQVWAKATADWEKKLSSGSYLSSHQAIALLAYTMDELYEEFNAAVHEAGSSRQEYRDNFHFKALHFLLTQAMRRLREIQGEQCQCLARGVRGVQFKAEPGDIVRFGQFMAMSLCEKFDASGMDTVFYVGTCQGVDIRDFSSDPSKKQVLIPPFHTFKVNFIRKEGGPTQIHLNASGTHSNYNCEWLQGDVTEGTTWGDG</sequence>
<dbReference type="Pfam" id="PF01129">
    <property type="entry name" value="ART"/>
    <property type="match status" value="1"/>
</dbReference>
<feature type="non-terminal residue" evidence="11">
    <location>
        <position position="220"/>
    </location>
</feature>
<evidence type="ECO:0000256" key="10">
    <source>
        <dbReference type="RuleBase" id="RU361228"/>
    </source>
</evidence>
<dbReference type="PROSITE" id="PS01291">
    <property type="entry name" value="ART"/>
    <property type="match status" value="1"/>
</dbReference>